<keyword evidence="1" id="KW-1133">Transmembrane helix</keyword>
<evidence type="ECO:0000256" key="1">
    <source>
        <dbReference type="SAM" id="Phobius"/>
    </source>
</evidence>
<evidence type="ECO:0000313" key="3">
    <source>
        <dbReference type="Proteomes" id="UP000634919"/>
    </source>
</evidence>
<reference evidence="2 3" key="1">
    <citation type="submission" date="2020-08" db="EMBL/GenBank/DDBJ databases">
        <title>A Genomic Blueprint of the Chicken Gut Microbiome.</title>
        <authorList>
            <person name="Gilroy R."/>
            <person name="Ravi A."/>
            <person name="Getino M."/>
            <person name="Pursley I."/>
            <person name="Horton D.L."/>
            <person name="Alikhan N.-F."/>
            <person name="Baker D."/>
            <person name="Gharbi K."/>
            <person name="Hall N."/>
            <person name="Watson M."/>
            <person name="Adriaenssens E.M."/>
            <person name="Foster-Nyarko E."/>
            <person name="Jarju S."/>
            <person name="Secka A."/>
            <person name="Antonio M."/>
            <person name="Oren A."/>
            <person name="Chaudhuri R."/>
            <person name="La Ragione R.M."/>
            <person name="Hildebrand F."/>
            <person name="Pallen M.J."/>
        </authorList>
    </citation>
    <scope>NUCLEOTIDE SEQUENCE [LARGE SCALE GENOMIC DNA]</scope>
    <source>
        <strain evidence="2 3">Sa2CVA6</strain>
    </source>
</reference>
<name>A0ABR8SEW5_9BURK</name>
<feature type="transmembrane region" description="Helical" evidence="1">
    <location>
        <begin position="9"/>
        <end position="31"/>
    </location>
</feature>
<proteinExistence type="predicted"/>
<keyword evidence="1" id="KW-0812">Transmembrane</keyword>
<dbReference type="Proteomes" id="UP000634919">
    <property type="component" value="Unassembled WGS sequence"/>
</dbReference>
<keyword evidence="3" id="KW-1185">Reference proteome</keyword>
<accession>A0ABR8SEW5</accession>
<evidence type="ECO:0000313" key="2">
    <source>
        <dbReference type="EMBL" id="MBD7962037.1"/>
    </source>
</evidence>
<dbReference type="EMBL" id="JACSQK010000009">
    <property type="protein sequence ID" value="MBD7962037.1"/>
    <property type="molecule type" value="Genomic_DNA"/>
</dbReference>
<organism evidence="2 3">
    <name type="scientific">Comamonas avium</name>
    <dbReference type="NCBI Taxonomy" id="2762231"/>
    <lineage>
        <taxon>Bacteria</taxon>
        <taxon>Pseudomonadati</taxon>
        <taxon>Pseudomonadota</taxon>
        <taxon>Betaproteobacteria</taxon>
        <taxon>Burkholderiales</taxon>
        <taxon>Comamonadaceae</taxon>
        <taxon>Comamonas</taxon>
    </lineage>
</organism>
<dbReference type="RefSeq" id="WP_191724457.1">
    <property type="nucleotide sequence ID" value="NZ_JACSQK010000009.1"/>
</dbReference>
<protein>
    <recommendedName>
        <fullName evidence="4">Lipoprotein</fullName>
    </recommendedName>
</protein>
<keyword evidence="1" id="KW-0472">Membrane</keyword>
<sequence>MKRILKINFVLWLSIFLAGCGIGLGLFPYAVSHNPKPYLQYWEKEGITSSARQSDSRECGSTLLPSAPYQDGITFISKEMKYDEAAYDRAKLAWQRCMIKKGYRYNGDCSSEVAKSRPACGAP</sequence>
<gene>
    <name evidence="2" type="ORF">H9646_16320</name>
</gene>
<dbReference type="PROSITE" id="PS51257">
    <property type="entry name" value="PROKAR_LIPOPROTEIN"/>
    <property type="match status" value="1"/>
</dbReference>
<comment type="caution">
    <text evidence="2">The sequence shown here is derived from an EMBL/GenBank/DDBJ whole genome shotgun (WGS) entry which is preliminary data.</text>
</comment>
<evidence type="ECO:0008006" key="4">
    <source>
        <dbReference type="Google" id="ProtNLM"/>
    </source>
</evidence>